<protein>
    <submittedName>
        <fullName evidence="1">Uncharacterized protein</fullName>
    </submittedName>
</protein>
<accession>A0A9E2BKC4</accession>
<reference evidence="1 2" key="1">
    <citation type="journal article" date="2021" name="bioRxiv">
        <title>Unique metabolic strategies in Hadean analogues reveal hints for primordial physiology.</title>
        <authorList>
            <person name="Nobu M.K."/>
            <person name="Nakai R."/>
            <person name="Tamazawa S."/>
            <person name="Mori H."/>
            <person name="Toyoda A."/>
            <person name="Ijiri A."/>
            <person name="Suzuki S."/>
            <person name="Kurokawa K."/>
            <person name="Kamagata Y."/>
            <person name="Tamaki H."/>
        </authorList>
    </citation>
    <scope>NUCLEOTIDE SEQUENCE [LARGE SCALE GENOMIC DNA]</scope>
    <source>
        <strain evidence="1">BS525</strain>
    </source>
</reference>
<dbReference type="Pfam" id="PF18906">
    <property type="entry name" value="Phage_tube_2"/>
    <property type="match status" value="1"/>
</dbReference>
<comment type="caution">
    <text evidence="1">The sequence shown here is derived from an EMBL/GenBank/DDBJ whole genome shotgun (WGS) entry which is preliminary data.</text>
</comment>
<sequence>MAKHVEFTAGFLSRLGTVATDAVSYVVENQFLAHHIEIRLADNLAGLGAATPIRVRAANLNIAKNVESDDILGSIEPSDYVNKQVEITGDIELLYEDTTFKSLFLAGTPRAMRIDIRNPGVVLETGVNPQLRIELARVQFPEWTRAGALNDIVSQSLSFKALYSLADAQAIRVILTNTQATY</sequence>
<dbReference type="EMBL" id="QLTW01000330">
    <property type="protein sequence ID" value="MBT9146125.1"/>
    <property type="molecule type" value="Genomic_DNA"/>
</dbReference>
<dbReference type="InterPro" id="IPR044000">
    <property type="entry name" value="Phage_tube_2"/>
</dbReference>
<name>A0A9E2BKC4_PSYF1</name>
<gene>
    <name evidence="1" type="ORF">DDT42_02007</name>
</gene>
<evidence type="ECO:0000313" key="2">
    <source>
        <dbReference type="Proteomes" id="UP000811545"/>
    </source>
</evidence>
<dbReference type="Proteomes" id="UP000811545">
    <property type="component" value="Unassembled WGS sequence"/>
</dbReference>
<evidence type="ECO:0000313" key="1">
    <source>
        <dbReference type="EMBL" id="MBT9146125.1"/>
    </source>
</evidence>
<dbReference type="AlphaFoldDB" id="A0A9E2BKC4"/>
<organism evidence="1 2">
    <name type="scientific">Psychracetigena formicireducens</name>
    <dbReference type="NCBI Taxonomy" id="2986056"/>
    <lineage>
        <taxon>Bacteria</taxon>
        <taxon>Bacillati</taxon>
        <taxon>Candidatus Lithacetigenota</taxon>
        <taxon>Candidatus Psychracetigena</taxon>
    </lineage>
</organism>
<proteinExistence type="predicted"/>